<dbReference type="GO" id="GO:0008773">
    <property type="term" value="F:[protein-PII] uridylyltransferase activity"/>
    <property type="evidence" value="ECO:0007669"/>
    <property type="project" value="UniProtKB-EC"/>
</dbReference>
<feature type="non-terminal residue" evidence="7">
    <location>
        <position position="170"/>
    </location>
</feature>
<dbReference type="HAMAP" id="MF_00277">
    <property type="entry name" value="PII_uridylyl_transf"/>
    <property type="match status" value="1"/>
</dbReference>
<feature type="domain" description="PII-uridylyltransferase/Glutamine-synthetase adenylyltransferase" evidence="6">
    <location>
        <begin position="68"/>
        <end position="169"/>
    </location>
</feature>
<keyword evidence="4" id="KW-0460">Magnesium</keyword>
<keyword evidence="1 7" id="KW-0808">Transferase</keyword>
<dbReference type="PANTHER" id="PTHR47320">
    <property type="entry name" value="BIFUNCTIONAL URIDYLYLTRANSFERASE/URIDYLYL-REMOVING ENZYME"/>
    <property type="match status" value="1"/>
</dbReference>
<dbReference type="GO" id="GO:0016787">
    <property type="term" value="F:hydrolase activity"/>
    <property type="evidence" value="ECO:0007669"/>
    <property type="project" value="UniProtKB-KW"/>
</dbReference>
<evidence type="ECO:0000256" key="4">
    <source>
        <dbReference type="ARBA" id="ARBA00022842"/>
    </source>
</evidence>
<keyword evidence="5" id="KW-0511">Multifunctional enzyme</keyword>
<dbReference type="InterPro" id="IPR010043">
    <property type="entry name" value="UTase/UR"/>
</dbReference>
<evidence type="ECO:0000256" key="1">
    <source>
        <dbReference type="ARBA" id="ARBA00022679"/>
    </source>
</evidence>
<dbReference type="SUPFAM" id="SSF81593">
    <property type="entry name" value="Nucleotidyltransferase substrate binding subunit/domain"/>
    <property type="match status" value="1"/>
</dbReference>
<dbReference type="SUPFAM" id="SSF81301">
    <property type="entry name" value="Nucleotidyltransferase"/>
    <property type="match status" value="1"/>
</dbReference>
<sequence>EFITLLWDLRLEVGQSVRTVAECVDVGKDDLTVATNLTEARYLCGNKGTYNHLIESINDGAFWPSHTFYKAKLEEQKKRHARYHDTTYNLEPDIKSIPGGLRDIHTLSWVARRHFGATSLFEMSRHGFLTDAEYRELVECQNELWRIRFALHIELRRYDNRLTFDHQASV</sequence>
<accession>A0A2T3M480</accession>
<evidence type="ECO:0000313" key="8">
    <source>
        <dbReference type="Proteomes" id="UP000240410"/>
    </source>
</evidence>
<keyword evidence="2 7" id="KW-0548">Nucleotidyltransferase</keyword>
<evidence type="ECO:0000256" key="3">
    <source>
        <dbReference type="ARBA" id="ARBA00022801"/>
    </source>
</evidence>
<reference evidence="7 8" key="1">
    <citation type="submission" date="2018-03" db="EMBL/GenBank/DDBJ databases">
        <title>Whole genome sequencing of Histamine producing bacteria.</title>
        <authorList>
            <person name="Butler K."/>
        </authorList>
    </citation>
    <scope>NUCLEOTIDE SEQUENCE [LARGE SCALE GENOMIC DNA]</scope>
    <source>
        <strain evidence="7 8">ATCC 33979</strain>
    </source>
</reference>
<comment type="caution">
    <text evidence="7">The sequence shown here is derived from an EMBL/GenBank/DDBJ whole genome shotgun (WGS) entry which is preliminary data.</text>
</comment>
<dbReference type="EMBL" id="PYOJ01000113">
    <property type="protein sequence ID" value="PSV82019.1"/>
    <property type="molecule type" value="Genomic_DNA"/>
</dbReference>
<gene>
    <name evidence="7" type="ORF">CTM89_21435</name>
</gene>
<dbReference type="InterPro" id="IPR043519">
    <property type="entry name" value="NT_sf"/>
</dbReference>
<dbReference type="PANTHER" id="PTHR47320:SF1">
    <property type="entry name" value="BIFUNCTIONAL URIDYLYLTRANSFERASE_URIDYLYL-REMOVING ENZYME"/>
    <property type="match status" value="1"/>
</dbReference>
<dbReference type="EC" id="2.7.7.59" evidence="7"/>
<evidence type="ECO:0000256" key="5">
    <source>
        <dbReference type="ARBA" id="ARBA00023268"/>
    </source>
</evidence>
<keyword evidence="3" id="KW-0378">Hydrolase</keyword>
<proteinExistence type="inferred from homology"/>
<dbReference type="Pfam" id="PF08335">
    <property type="entry name" value="GlnD_UR_UTase"/>
    <property type="match status" value="1"/>
</dbReference>
<organism evidence="7 8">
    <name type="scientific">Photobacterium leiognathi</name>
    <dbReference type="NCBI Taxonomy" id="553611"/>
    <lineage>
        <taxon>Bacteria</taxon>
        <taxon>Pseudomonadati</taxon>
        <taxon>Pseudomonadota</taxon>
        <taxon>Gammaproteobacteria</taxon>
        <taxon>Vibrionales</taxon>
        <taxon>Vibrionaceae</taxon>
        <taxon>Photobacterium</taxon>
    </lineage>
</organism>
<name>A0A2T3M480_PHOLE</name>
<dbReference type="AlphaFoldDB" id="A0A2T3M480"/>
<evidence type="ECO:0000313" key="7">
    <source>
        <dbReference type="EMBL" id="PSV82019.1"/>
    </source>
</evidence>
<evidence type="ECO:0000259" key="6">
    <source>
        <dbReference type="Pfam" id="PF08335"/>
    </source>
</evidence>
<protein>
    <submittedName>
        <fullName evidence="7">[protein-PII] uridylyltransferase</fullName>
        <ecNumber evidence="7">2.7.7.59</ecNumber>
    </submittedName>
</protein>
<dbReference type="Proteomes" id="UP000240410">
    <property type="component" value="Unassembled WGS sequence"/>
</dbReference>
<feature type="non-terminal residue" evidence="7">
    <location>
        <position position="1"/>
    </location>
</feature>
<evidence type="ECO:0000256" key="2">
    <source>
        <dbReference type="ARBA" id="ARBA00022695"/>
    </source>
</evidence>
<dbReference type="InterPro" id="IPR013546">
    <property type="entry name" value="PII_UdlTrfase/GS_AdlTrfase"/>
</dbReference>